<gene>
    <name evidence="1" type="ORF">WBAD_1007</name>
</gene>
<proteinExistence type="predicted"/>
<dbReference type="AlphaFoldDB" id="A0A3B0JFM3"/>
<sequence length="183" mass="21186">MKSTAIYLGGPVDQFCRGLMQSYDEGKDGRLENRDLTKGLVFYFARYDDKQNVEYLLTHPEKYPFLINSRDEEQHALSYFCTRFPEMQKLLFEHGLIPERERGDDARTLRGSQSVHARPIVKRADFFAKKLVESMEASKEQLKQATASYVKSIELLEPYKIGPVRLKLLNLTDNGKRSVMKEA</sequence>
<organism evidence="1">
    <name type="scientific">Wolbachia endosymbiont of Aleurodicus dispersus</name>
    <dbReference type="NCBI Taxonomy" id="1288877"/>
    <lineage>
        <taxon>Bacteria</taxon>
        <taxon>Pseudomonadati</taxon>
        <taxon>Pseudomonadota</taxon>
        <taxon>Alphaproteobacteria</taxon>
        <taxon>Rickettsiales</taxon>
        <taxon>Anaplasmataceae</taxon>
        <taxon>Wolbachieae</taxon>
        <taxon>Wolbachia</taxon>
    </lineage>
</organism>
<reference evidence="1" key="1">
    <citation type="submission" date="2018-04" db="EMBL/GenBank/DDBJ databases">
        <authorList>
            <person name="Go L.Y."/>
            <person name="Mitchell J.A."/>
        </authorList>
    </citation>
    <scope>NUCLEOTIDE SEQUENCE</scope>
    <source>
        <strain evidence="1">WBAD</strain>
    </source>
</reference>
<name>A0A3B0JFM3_9RICK</name>
<dbReference type="EMBL" id="OUNE01000177">
    <property type="protein sequence ID" value="SPP33394.1"/>
    <property type="molecule type" value="Genomic_DNA"/>
</dbReference>
<evidence type="ECO:0000313" key="1">
    <source>
        <dbReference type="EMBL" id="SPP33394.1"/>
    </source>
</evidence>
<accession>A0A3B0JFM3</accession>
<protein>
    <submittedName>
        <fullName evidence="1">Uncharacterized protein</fullName>
    </submittedName>
</protein>